<evidence type="ECO:0000313" key="1">
    <source>
        <dbReference type="EMBL" id="OKL39172.1"/>
    </source>
</evidence>
<protein>
    <submittedName>
        <fullName evidence="1">Uncharacterized protein</fullName>
    </submittedName>
</protein>
<accession>A0A1Q5PAK5</accession>
<sequence length="130" mass="14612">MLSIARNQFYEIAYSAEKNRLYFRIDGYWKSPEVVPSYISDWKKALELTKPSFTLLADFRNMVTHPSSVKFLHQEVAEGLAKSGISNLAEVSPSDKIAVLQTGSVTKDAKISHIKVTDIVLGEHILDRLS</sequence>
<evidence type="ECO:0000313" key="2">
    <source>
        <dbReference type="Proteomes" id="UP000186551"/>
    </source>
</evidence>
<dbReference type="Proteomes" id="UP000186551">
    <property type="component" value="Unassembled WGS sequence"/>
</dbReference>
<proteinExistence type="predicted"/>
<keyword evidence="2" id="KW-1185">Reference proteome</keyword>
<dbReference type="AlphaFoldDB" id="A0A1Q5PAK5"/>
<name>A0A1Q5PAK5_9BACT</name>
<organism evidence="1 2">
    <name type="scientific">Pontibacter flavimaris</name>
    <dbReference type="NCBI Taxonomy" id="1797110"/>
    <lineage>
        <taxon>Bacteria</taxon>
        <taxon>Pseudomonadati</taxon>
        <taxon>Bacteroidota</taxon>
        <taxon>Cytophagia</taxon>
        <taxon>Cytophagales</taxon>
        <taxon>Hymenobacteraceae</taxon>
        <taxon>Pontibacter</taxon>
    </lineage>
</organism>
<gene>
    <name evidence="1" type="ORF">A3841_04310</name>
</gene>
<dbReference type="EMBL" id="LVWA01000010">
    <property type="protein sequence ID" value="OKL39172.1"/>
    <property type="molecule type" value="Genomic_DNA"/>
</dbReference>
<reference evidence="1 2" key="1">
    <citation type="submission" date="2016-03" db="EMBL/GenBank/DDBJ databases">
        <title>Genome sequence of Pontibacter sp. nov., of the family cytophagaceae, isolated from marine sediment of the Yellow Sea, China.</title>
        <authorList>
            <person name="Zhang G."/>
            <person name="Zhang R."/>
        </authorList>
    </citation>
    <scope>NUCLEOTIDE SEQUENCE [LARGE SCALE GENOMIC DNA]</scope>
    <source>
        <strain evidence="1 2">S10-8</strain>
    </source>
</reference>
<comment type="caution">
    <text evidence="1">The sequence shown here is derived from an EMBL/GenBank/DDBJ whole genome shotgun (WGS) entry which is preliminary data.</text>
</comment>